<keyword evidence="1" id="KW-0472">Membrane</keyword>
<keyword evidence="1" id="KW-0812">Transmembrane</keyword>
<evidence type="ECO:0000256" key="1">
    <source>
        <dbReference type="SAM" id="Phobius"/>
    </source>
</evidence>
<gene>
    <name evidence="2" type="ORF">GCM10025881_26460</name>
</gene>
<accession>A0ABQ6KAN5</accession>
<sequence>MAWQIGTVVPVWVVALAGAVVVAVIAPGRSLVWLPIVMALCVLVTIAIQLGVQRKEGFVTRLILSFSGALVIVGLATAALSLGR</sequence>
<dbReference type="Proteomes" id="UP001157034">
    <property type="component" value="Unassembled WGS sequence"/>
</dbReference>
<feature type="transmembrane region" description="Helical" evidence="1">
    <location>
        <begin position="62"/>
        <end position="82"/>
    </location>
</feature>
<reference evidence="3" key="1">
    <citation type="journal article" date="2019" name="Int. J. Syst. Evol. Microbiol.">
        <title>The Global Catalogue of Microorganisms (GCM) 10K type strain sequencing project: providing services to taxonomists for standard genome sequencing and annotation.</title>
        <authorList>
            <consortium name="The Broad Institute Genomics Platform"/>
            <consortium name="The Broad Institute Genome Sequencing Center for Infectious Disease"/>
            <person name="Wu L."/>
            <person name="Ma J."/>
        </authorList>
    </citation>
    <scope>NUCLEOTIDE SEQUENCE [LARGE SCALE GENOMIC DNA]</scope>
    <source>
        <strain evidence="3">NBRC 108894</strain>
    </source>
</reference>
<keyword evidence="3" id="KW-1185">Reference proteome</keyword>
<dbReference type="RefSeq" id="WP_284254522.1">
    <property type="nucleotide sequence ID" value="NZ_BAAAQO010000001.1"/>
</dbReference>
<dbReference type="EMBL" id="BSVB01000001">
    <property type="protein sequence ID" value="GMA95822.1"/>
    <property type="molecule type" value="Genomic_DNA"/>
</dbReference>
<proteinExistence type="predicted"/>
<organism evidence="2 3">
    <name type="scientific">Pseudolysinimonas kribbensis</name>
    <dbReference type="NCBI Taxonomy" id="433641"/>
    <lineage>
        <taxon>Bacteria</taxon>
        <taxon>Bacillati</taxon>
        <taxon>Actinomycetota</taxon>
        <taxon>Actinomycetes</taxon>
        <taxon>Micrococcales</taxon>
        <taxon>Microbacteriaceae</taxon>
        <taxon>Pseudolysinimonas</taxon>
    </lineage>
</organism>
<keyword evidence="1" id="KW-1133">Transmembrane helix</keyword>
<name>A0ABQ6KAN5_9MICO</name>
<evidence type="ECO:0000313" key="3">
    <source>
        <dbReference type="Proteomes" id="UP001157034"/>
    </source>
</evidence>
<protein>
    <submittedName>
        <fullName evidence="2">Uncharacterized protein</fullName>
    </submittedName>
</protein>
<evidence type="ECO:0000313" key="2">
    <source>
        <dbReference type="EMBL" id="GMA95822.1"/>
    </source>
</evidence>
<feature type="transmembrane region" description="Helical" evidence="1">
    <location>
        <begin position="32"/>
        <end position="50"/>
    </location>
</feature>
<comment type="caution">
    <text evidence="2">The sequence shown here is derived from an EMBL/GenBank/DDBJ whole genome shotgun (WGS) entry which is preliminary data.</text>
</comment>
<feature type="transmembrane region" description="Helical" evidence="1">
    <location>
        <begin position="7"/>
        <end position="26"/>
    </location>
</feature>